<sequence length="609" mass="69188">MSDSNLQTKSCVACHSAIPKQAGVCRYCHSKQHHSWSERLATQLKWVGGVVTVLSLVIGALTLSGIFRDWVAREQAVAELSDAAHWLIQAKDYRRAWQLYHRALLLSPNATTIRQKQQDLARLWAREFGIPVEEGNALSNDLIEALYQSISSQPASQQADSLAHIARLAQYRIYNQLIEHADIESLYRQALALDEKSTYANLFYAAWLLGQGGVTEEKLDQARNHFVLAVHQDPDDHFARELQLWWLHRATERSANGTQQKAFGYLILALEQAMQSGFQLTQELRTRILNEYSDRMHFTLLEGAITVLPPDQHLHLYNWLVAGEPRHHHWQRDFVWRDLYIRARLKEAAGQKAAASSDYQQLLENEAAYSSGALDKLVDQGLLRTTGQLPSRALARTYIDDPVDQNNPAAFHQQTLLHFNPKYLPDNLLQALEYYSLPENQTAPSSAPLSEVLEQAIKRTQTAVFEGDDHARNGTYSSGYNISMHDNARWNLVKLNQLLVDIRLTQEEIDTALALTRDMLHFTQTFEGGWFEGGWNKVRLELNYLLARTLARRAGQSQSIEDKQRAIAALQQVTRDPGFSQIATWQDIRGEEFASLANEAQYQALIAGR</sequence>
<dbReference type="Gene3D" id="1.25.40.10">
    <property type="entry name" value="Tetratricopeptide repeat domain"/>
    <property type="match status" value="1"/>
</dbReference>
<dbReference type="EMBL" id="JAFKCV010000004">
    <property type="protein sequence ID" value="MBN7825452.1"/>
    <property type="molecule type" value="Genomic_DNA"/>
</dbReference>
<gene>
    <name evidence="2" type="ORF">J0A66_09485</name>
</gene>
<dbReference type="RefSeq" id="WP_206573559.1">
    <property type="nucleotide sequence ID" value="NZ_JAFKCV010000004.1"/>
</dbReference>
<evidence type="ECO:0000313" key="2">
    <source>
        <dbReference type="EMBL" id="MBN7825452.1"/>
    </source>
</evidence>
<keyword evidence="1" id="KW-0472">Membrane</keyword>
<protein>
    <submittedName>
        <fullName evidence="2">Uncharacterized protein</fullName>
    </submittedName>
</protein>
<comment type="caution">
    <text evidence="2">The sequence shown here is derived from an EMBL/GenBank/DDBJ whole genome shotgun (WGS) entry which is preliminary data.</text>
</comment>
<dbReference type="AlphaFoldDB" id="A0A939IRA7"/>
<evidence type="ECO:0000256" key="1">
    <source>
        <dbReference type="SAM" id="Phobius"/>
    </source>
</evidence>
<keyword evidence="1" id="KW-0812">Transmembrane</keyword>
<evidence type="ECO:0000313" key="3">
    <source>
        <dbReference type="Proteomes" id="UP000664654"/>
    </source>
</evidence>
<dbReference type="InterPro" id="IPR011990">
    <property type="entry name" value="TPR-like_helical_dom_sf"/>
</dbReference>
<accession>A0A939IRA7</accession>
<organism evidence="2 3">
    <name type="scientific">Bowmanella dokdonensis</name>
    <dbReference type="NCBI Taxonomy" id="751969"/>
    <lineage>
        <taxon>Bacteria</taxon>
        <taxon>Pseudomonadati</taxon>
        <taxon>Pseudomonadota</taxon>
        <taxon>Gammaproteobacteria</taxon>
        <taxon>Alteromonadales</taxon>
        <taxon>Alteromonadaceae</taxon>
        <taxon>Bowmanella</taxon>
    </lineage>
</organism>
<keyword evidence="3" id="KW-1185">Reference proteome</keyword>
<dbReference type="SUPFAM" id="SSF48452">
    <property type="entry name" value="TPR-like"/>
    <property type="match status" value="1"/>
</dbReference>
<keyword evidence="1" id="KW-1133">Transmembrane helix</keyword>
<dbReference type="Proteomes" id="UP000664654">
    <property type="component" value="Unassembled WGS sequence"/>
</dbReference>
<feature type="transmembrane region" description="Helical" evidence="1">
    <location>
        <begin position="46"/>
        <end position="67"/>
    </location>
</feature>
<reference evidence="2" key="1">
    <citation type="submission" date="2021-03" db="EMBL/GenBank/DDBJ databases">
        <title>novel species isolated from a fishpond in China.</title>
        <authorList>
            <person name="Lu H."/>
            <person name="Cai Z."/>
        </authorList>
    </citation>
    <scope>NUCLEOTIDE SEQUENCE</scope>
    <source>
        <strain evidence="2">JCM 30855</strain>
    </source>
</reference>
<proteinExistence type="predicted"/>
<name>A0A939IRA7_9ALTE</name>